<dbReference type="AlphaFoldDB" id="A0A2L1KFT6"/>
<dbReference type="GO" id="GO:0003677">
    <property type="term" value="F:DNA binding"/>
    <property type="evidence" value="ECO:0007669"/>
    <property type="project" value="UniProtKB-UniRule"/>
</dbReference>
<dbReference type="PANTHER" id="PTHR34605">
    <property type="entry name" value="PHAGE_INTEGRASE DOMAIN-CONTAINING PROTEIN"/>
    <property type="match status" value="1"/>
</dbReference>
<keyword evidence="2 4" id="KW-0238">DNA-binding</keyword>
<keyword evidence="1" id="KW-0229">DNA integration</keyword>
<dbReference type="CDD" id="cd00799">
    <property type="entry name" value="INT_Cre_C"/>
    <property type="match status" value="1"/>
</dbReference>
<gene>
    <name evidence="8" type="ORF">L4V69_19460</name>
</gene>
<dbReference type="RefSeq" id="WP_079265856.1">
    <property type="nucleotide sequence ID" value="NZ_BSAO01000060.1"/>
</dbReference>
<dbReference type="GO" id="GO:0015074">
    <property type="term" value="P:DNA integration"/>
    <property type="evidence" value="ECO:0007669"/>
    <property type="project" value="UniProtKB-KW"/>
</dbReference>
<feature type="domain" description="Tyr recombinase" evidence="5">
    <location>
        <begin position="136"/>
        <end position="334"/>
    </location>
</feature>
<dbReference type="InterPro" id="IPR013762">
    <property type="entry name" value="Integrase-like_cat_sf"/>
</dbReference>
<evidence type="ECO:0000256" key="1">
    <source>
        <dbReference type="ARBA" id="ARBA00022908"/>
    </source>
</evidence>
<reference evidence="8" key="2">
    <citation type="submission" date="2023-06" db="EMBL/GenBank/DDBJ databases">
        <authorList>
            <consortium name="Clinical and Environmental Microbiology Branch: Whole genome sequencing antimicrobial resistance pathogens in the healthcare setting"/>
        </authorList>
    </citation>
    <scope>NUCLEOTIDE SEQUENCE</scope>
    <source>
        <strain evidence="8">2021CK-01020</strain>
    </source>
</reference>
<name>A0A2L1KFT6_PSEAI</name>
<dbReference type="PANTHER" id="PTHR34605:SF4">
    <property type="entry name" value="DNA ADENINE METHYLTRANSFERASE"/>
    <property type="match status" value="1"/>
</dbReference>
<evidence type="ECO:0000313" key="8">
    <source>
        <dbReference type="EMBL" id="WOS81262.1"/>
    </source>
</evidence>
<evidence type="ECO:0000313" key="7">
    <source>
        <dbReference type="EMBL" id="AVE21093.1"/>
    </source>
</evidence>
<reference evidence="7" key="1">
    <citation type="submission" date="2017-06" db="EMBL/GenBank/DDBJ databases">
        <title>Complete sequence of p12939-PER from clinical Pseudomonas aeruginosa.</title>
        <authorList>
            <person name="Yuan M."/>
            <person name="Feng J."/>
            <person name="Zhan Z."/>
            <person name="Jiang X."/>
            <person name="Zhang D."/>
            <person name="Chen X."/>
            <person name="Zhao X."/>
            <person name="Che J."/>
            <person name="Lu J."/>
            <person name="Xu J."/>
            <person name="Li J."/>
            <person name="Zhou D."/>
        </authorList>
    </citation>
    <scope>NUCLEOTIDE SEQUENCE</scope>
    <source>
        <plasmid evidence="7">p12939-PER</plasmid>
    </source>
</reference>
<dbReference type="InterPro" id="IPR010998">
    <property type="entry name" value="Integrase_recombinase_N"/>
</dbReference>
<dbReference type="EMBL" id="CP136986">
    <property type="protein sequence ID" value="WOS81262.1"/>
    <property type="molecule type" value="Genomic_DNA"/>
</dbReference>
<accession>A0A2L1KFT6</accession>
<dbReference type="InterPro" id="IPR002104">
    <property type="entry name" value="Integrase_catalytic"/>
</dbReference>
<dbReference type="Gene3D" id="1.10.443.10">
    <property type="entry name" value="Intergrase catalytic core"/>
    <property type="match status" value="1"/>
</dbReference>
<sequence>MEHYLIRWQKRSLDNRFPVHKGQSRAMKDVGRYLQAGTRENTRRSYQSAIEHFEVTWCGFLPATSDSIVRYLVDYADTLSLSTLKQRLAALAQWHIAQGFPDPTKTPTVRQVLKGIRTLHPAQTKQAAPLQLQHLEQAVHWLNQEAERARQSGNLTSLLRSRRDAALLLIGFWRGFRSDELCRLQVEHIQAEAGAGMSLFLPQSKGDRENLGTTHYAPALKRLCPVQAYLDWISVAGITRGAVFRRLDRWGRLSDEALHPGSLISLLRHILQRAGIPAELYTSHSLRRGFATWATANGWDLKALMTYVGWKDIKSAMRYIDPAISFGGLAAKPALELITGTLTQLPASH</sequence>
<dbReference type="Pfam" id="PF00589">
    <property type="entry name" value="Phage_integrase"/>
    <property type="match status" value="1"/>
</dbReference>
<dbReference type="EMBL" id="MF344569">
    <property type="protein sequence ID" value="AVE21093.1"/>
    <property type="molecule type" value="Genomic_DNA"/>
</dbReference>
<evidence type="ECO:0000256" key="2">
    <source>
        <dbReference type="ARBA" id="ARBA00023125"/>
    </source>
</evidence>
<reference evidence="8" key="3">
    <citation type="submission" date="2023-10" db="EMBL/GenBank/DDBJ databases">
        <title>Pathogen: clinical or host-associated sample.</title>
        <authorList>
            <person name="Hergert J."/>
            <person name="Casey R."/>
            <person name="Wagner J."/>
            <person name="Young E.L."/>
            <person name="Oakeson K.F."/>
        </authorList>
    </citation>
    <scope>NUCLEOTIDE SEQUENCE</scope>
    <source>
        <strain evidence="8">2021CK-01020</strain>
    </source>
</reference>
<dbReference type="Proteomes" id="UP001297540">
    <property type="component" value="Chromosome"/>
</dbReference>
<proteinExistence type="predicted"/>
<protein>
    <submittedName>
        <fullName evidence="7">Cointegrate resolution protein S</fullName>
    </submittedName>
    <submittedName>
        <fullName evidence="8">Site-specific integrase</fullName>
    </submittedName>
</protein>
<dbReference type="InterPro" id="IPR052925">
    <property type="entry name" value="Phage_Integrase-like_Recomb"/>
</dbReference>
<dbReference type="Gene3D" id="1.10.150.130">
    <property type="match status" value="1"/>
</dbReference>
<dbReference type="SUPFAM" id="SSF47823">
    <property type="entry name" value="lambda integrase-like, N-terminal domain"/>
    <property type="match status" value="1"/>
</dbReference>
<evidence type="ECO:0000259" key="6">
    <source>
        <dbReference type="PROSITE" id="PS51900"/>
    </source>
</evidence>
<dbReference type="PROSITE" id="PS51898">
    <property type="entry name" value="TYR_RECOMBINASE"/>
    <property type="match status" value="1"/>
</dbReference>
<dbReference type="InterPro" id="IPR044068">
    <property type="entry name" value="CB"/>
</dbReference>
<evidence type="ECO:0000256" key="3">
    <source>
        <dbReference type="ARBA" id="ARBA00023172"/>
    </source>
</evidence>
<dbReference type="GO" id="GO:0006310">
    <property type="term" value="P:DNA recombination"/>
    <property type="evidence" value="ECO:0007669"/>
    <property type="project" value="UniProtKB-KW"/>
</dbReference>
<feature type="domain" description="Core-binding (CB)" evidence="6">
    <location>
        <begin position="21"/>
        <end position="99"/>
    </location>
</feature>
<organism evidence="7">
    <name type="scientific">Pseudomonas aeruginosa</name>
    <dbReference type="NCBI Taxonomy" id="287"/>
    <lineage>
        <taxon>Bacteria</taxon>
        <taxon>Pseudomonadati</taxon>
        <taxon>Pseudomonadota</taxon>
        <taxon>Gammaproteobacteria</taxon>
        <taxon>Pseudomonadales</taxon>
        <taxon>Pseudomonadaceae</taxon>
        <taxon>Pseudomonas</taxon>
    </lineage>
</organism>
<evidence type="ECO:0000259" key="5">
    <source>
        <dbReference type="PROSITE" id="PS51898"/>
    </source>
</evidence>
<dbReference type="PROSITE" id="PS51900">
    <property type="entry name" value="CB"/>
    <property type="match status" value="1"/>
</dbReference>
<geneLocation type="plasmid" evidence="7">
    <name>p12939-PER</name>
</geneLocation>
<evidence type="ECO:0000256" key="4">
    <source>
        <dbReference type="PROSITE-ProRule" id="PRU01248"/>
    </source>
</evidence>
<dbReference type="SUPFAM" id="SSF56349">
    <property type="entry name" value="DNA breaking-rejoining enzymes"/>
    <property type="match status" value="1"/>
</dbReference>
<dbReference type="InterPro" id="IPR011010">
    <property type="entry name" value="DNA_brk_join_enz"/>
</dbReference>
<keyword evidence="7" id="KW-0614">Plasmid</keyword>
<keyword evidence="3" id="KW-0233">DNA recombination</keyword>